<gene>
    <name evidence="3" type="ORF">MTR62_07325</name>
</gene>
<protein>
    <submittedName>
        <fullName evidence="3">Uncharacterized protein</fullName>
    </submittedName>
</protein>
<evidence type="ECO:0000256" key="1">
    <source>
        <dbReference type="SAM" id="MobiDB-lite"/>
    </source>
</evidence>
<accession>A0ABT0BBR8</accession>
<name>A0ABT0BBR8_9SPHN</name>
<feature type="signal peptide" evidence="2">
    <location>
        <begin position="1"/>
        <end position="22"/>
    </location>
</feature>
<keyword evidence="2" id="KW-0732">Signal</keyword>
<feature type="region of interest" description="Disordered" evidence="1">
    <location>
        <begin position="228"/>
        <end position="251"/>
    </location>
</feature>
<sequence length="251" mass="27546">MIARRALTGLALGLLAASPVSARAPAPIDPGTDLVHSDVPLWGTGDPDFYPQNFTGKDSWGRSSRIAIGDWRFAPNSAVFGDGTEFAAEWWRLANYGVFHCAFVEQRSDQPFADLSSDERAALAVDYSWIVRIGTLSHKGRKWELWDLQSGARTGSAHTLLLRDPAIGSGLIKRFEVLQRHCPARFQRQGVPIDIWKTRYCAINTREDLIAFARAMARKPVLGTLAWLGPAPSQDDTPEEGPSHGGAPSPR</sequence>
<evidence type="ECO:0000313" key="3">
    <source>
        <dbReference type="EMBL" id="MCJ2182501.1"/>
    </source>
</evidence>
<evidence type="ECO:0000256" key="2">
    <source>
        <dbReference type="SAM" id="SignalP"/>
    </source>
</evidence>
<comment type="caution">
    <text evidence="3">The sequence shown here is derived from an EMBL/GenBank/DDBJ whole genome shotgun (WGS) entry which is preliminary data.</text>
</comment>
<dbReference type="RefSeq" id="WP_244018494.1">
    <property type="nucleotide sequence ID" value="NZ_JALHLF010000018.1"/>
</dbReference>
<reference evidence="3" key="1">
    <citation type="submission" date="2022-03" db="EMBL/GenBank/DDBJ databases">
        <title>Identification of a novel bacterium isolated from mangrove sediments.</title>
        <authorList>
            <person name="Pan X."/>
        </authorList>
    </citation>
    <scope>NUCLEOTIDE SEQUENCE</scope>
    <source>
        <strain evidence="3">B1949</strain>
    </source>
</reference>
<keyword evidence="4" id="KW-1185">Reference proteome</keyword>
<feature type="chain" id="PRO_5045759004" evidence="2">
    <location>
        <begin position="23"/>
        <end position="251"/>
    </location>
</feature>
<dbReference type="EMBL" id="JALHLF010000018">
    <property type="protein sequence ID" value="MCJ2182501.1"/>
    <property type="molecule type" value="Genomic_DNA"/>
</dbReference>
<proteinExistence type="predicted"/>
<evidence type="ECO:0000313" key="4">
    <source>
        <dbReference type="Proteomes" id="UP001162881"/>
    </source>
</evidence>
<dbReference type="Proteomes" id="UP001162881">
    <property type="component" value="Unassembled WGS sequence"/>
</dbReference>
<organism evidence="3 4">
    <name type="scientific">Novosphingobium organovorum</name>
    <dbReference type="NCBI Taxonomy" id="2930092"/>
    <lineage>
        <taxon>Bacteria</taxon>
        <taxon>Pseudomonadati</taxon>
        <taxon>Pseudomonadota</taxon>
        <taxon>Alphaproteobacteria</taxon>
        <taxon>Sphingomonadales</taxon>
        <taxon>Sphingomonadaceae</taxon>
        <taxon>Novosphingobium</taxon>
    </lineage>
</organism>